<dbReference type="EC" id="3.4.21.89" evidence="9"/>
<dbReference type="InterPro" id="IPR029000">
    <property type="entry name" value="Cyclophilin-like_dom_sf"/>
</dbReference>
<protein>
    <recommendedName>
        <fullName evidence="9">Signal peptidase I</fullName>
        <ecNumber evidence="9">3.4.21.89</ecNumber>
    </recommendedName>
</protein>
<dbReference type="Pfam" id="PF12796">
    <property type="entry name" value="Ank_2"/>
    <property type="match status" value="1"/>
</dbReference>
<accession>A0A4Q9DWA7</accession>
<dbReference type="Gene3D" id="2.10.109.10">
    <property type="entry name" value="Umud Fragment, subunit A"/>
    <property type="match status" value="1"/>
</dbReference>
<dbReference type="Gene3D" id="2.40.100.10">
    <property type="entry name" value="Cyclophilin-like"/>
    <property type="match status" value="1"/>
</dbReference>
<dbReference type="CDD" id="cd00317">
    <property type="entry name" value="cyclophilin"/>
    <property type="match status" value="1"/>
</dbReference>
<dbReference type="PROSITE" id="PS50072">
    <property type="entry name" value="CSA_PPIASE_2"/>
    <property type="match status" value="1"/>
</dbReference>
<feature type="compositionally biased region" description="Polar residues" evidence="10">
    <location>
        <begin position="433"/>
        <end position="452"/>
    </location>
</feature>
<dbReference type="SMART" id="SM00248">
    <property type="entry name" value="ANK"/>
    <property type="match status" value="2"/>
</dbReference>
<dbReference type="SUPFAM" id="SSF55383">
    <property type="entry name" value="Copper amine oxidase, domain N"/>
    <property type="match status" value="1"/>
</dbReference>
<evidence type="ECO:0000256" key="4">
    <source>
        <dbReference type="ARBA" id="ARBA00022801"/>
    </source>
</evidence>
<proteinExistence type="inferred from homology"/>
<dbReference type="GO" id="GO:0004252">
    <property type="term" value="F:serine-type endopeptidase activity"/>
    <property type="evidence" value="ECO:0007669"/>
    <property type="project" value="InterPro"/>
</dbReference>
<dbReference type="GO" id="GO:0003755">
    <property type="term" value="F:peptidyl-prolyl cis-trans isomerase activity"/>
    <property type="evidence" value="ECO:0007669"/>
    <property type="project" value="UniProtKB-KW"/>
</dbReference>
<dbReference type="OrthoDB" id="2612926at2"/>
<dbReference type="InterPro" id="IPR019758">
    <property type="entry name" value="Pept_S26A_signal_pept_1_CS"/>
</dbReference>
<evidence type="ECO:0000313" key="13">
    <source>
        <dbReference type="Proteomes" id="UP000293142"/>
    </source>
</evidence>
<dbReference type="NCBIfam" id="TIGR02227">
    <property type="entry name" value="sigpep_I_bact"/>
    <property type="match status" value="1"/>
</dbReference>
<feature type="region of interest" description="Disordered" evidence="10">
    <location>
        <begin position="433"/>
        <end position="454"/>
    </location>
</feature>
<keyword evidence="6" id="KW-0413">Isomerase</keyword>
<dbReference type="SUPFAM" id="SSF50891">
    <property type="entry name" value="Cyclophilin-like"/>
    <property type="match status" value="1"/>
</dbReference>
<keyword evidence="9" id="KW-0645">Protease</keyword>
<dbReference type="InterPro" id="IPR036286">
    <property type="entry name" value="LexA/Signal_pep-like_sf"/>
</dbReference>
<sequence>MTVEIHLYLHKQRCIMKPTIRLILFLSLFAFFLIPRVYADEPVRVFVNGYQVIYNQLPIVEEGNTIVPFKPSMEALGYTVQWDEATQTITGTAPNMKVELQVNRLTGYINGESAELSAAPAIVKGSTFVPIRFLGEISGGDVTWDPKTNHIDIVTDKGYYVYNEVIRNNTEGAKYWLEQGASANFANKNDGVSSLDLAVHHKNVEMVKLLLEHGAIPDMMNPVHPFIGIQQIDSAIYYKSPEIVKLLIQYGANPQKKDRNGATLAEQVNQNIKAANSEDAATFKEIAAILNAAADIPKSSRYARYFAAGPSMEPTVADNERLWIDKQYYQLHSVLRNDLILFETQGKLYTKRVIGLPTENVSINQEQLLINGQRFPSLVFPGNMRNRNELSLGDNEVFVIGDNYNNSFDSRDIGPVPLDHIVGKVIHIEHTAKQSAKQNTGQTAGENQTAIQPATVKQYKHAPEMTIDDAKKYTAVIHTNKGDFTIELFAGSTPKTVNNFVFLAKEGFYDDVIFHRVIQSFMIQTGDPTGTGRGGPGYKFEDELNSPYSYEPGIVAMANAGPNTNGSQFFICTGEDSRNLAQIPNYTIFGRVTDGMDTVLAIAAVPVATQKVTAEKSSPTEKVVIQNVDIIESE</sequence>
<comment type="caution">
    <text evidence="12">The sequence shown here is derived from an EMBL/GenBank/DDBJ whole genome shotgun (WGS) entry which is preliminary data.</text>
</comment>
<feature type="active site" evidence="7">
    <location>
        <position position="351"/>
    </location>
</feature>
<dbReference type="Pfam" id="PF00160">
    <property type="entry name" value="Pro_isomerase"/>
    <property type="match status" value="1"/>
</dbReference>
<dbReference type="AlphaFoldDB" id="A0A4Q9DWA7"/>
<evidence type="ECO:0000256" key="9">
    <source>
        <dbReference type="RuleBase" id="RU362042"/>
    </source>
</evidence>
<keyword evidence="13" id="KW-1185">Reference proteome</keyword>
<comment type="similarity">
    <text evidence="9">Belongs to the peptidase S26 family.</text>
</comment>
<evidence type="ECO:0000256" key="6">
    <source>
        <dbReference type="ARBA" id="ARBA00023235"/>
    </source>
</evidence>
<dbReference type="GO" id="GO:0009003">
    <property type="term" value="F:signal peptidase activity"/>
    <property type="evidence" value="ECO:0007669"/>
    <property type="project" value="UniProtKB-EC"/>
</dbReference>
<evidence type="ECO:0000256" key="10">
    <source>
        <dbReference type="SAM" id="MobiDB-lite"/>
    </source>
</evidence>
<dbReference type="InterPro" id="IPR036770">
    <property type="entry name" value="Ankyrin_rpt-contain_sf"/>
</dbReference>
<comment type="catalytic activity">
    <reaction evidence="1">
        <text>[protein]-peptidylproline (omega=180) = [protein]-peptidylproline (omega=0)</text>
        <dbReference type="Rhea" id="RHEA:16237"/>
        <dbReference type="Rhea" id="RHEA-COMP:10747"/>
        <dbReference type="Rhea" id="RHEA-COMP:10748"/>
        <dbReference type="ChEBI" id="CHEBI:83833"/>
        <dbReference type="ChEBI" id="CHEBI:83834"/>
        <dbReference type="EC" id="5.2.1.8"/>
    </reaction>
</comment>
<dbReference type="PROSITE" id="PS00761">
    <property type="entry name" value="SPASE_I_3"/>
    <property type="match status" value="1"/>
</dbReference>
<dbReference type="InterPro" id="IPR019533">
    <property type="entry name" value="Peptidase_S26"/>
</dbReference>
<dbReference type="PROSITE" id="PS50297">
    <property type="entry name" value="ANK_REP_REGION"/>
    <property type="match status" value="1"/>
</dbReference>
<evidence type="ECO:0000256" key="8">
    <source>
        <dbReference type="PROSITE-ProRule" id="PRU00023"/>
    </source>
</evidence>
<name>A0A4Q9DWA7_9BACL</name>
<evidence type="ECO:0000256" key="2">
    <source>
        <dbReference type="ARBA" id="ARBA00002388"/>
    </source>
</evidence>
<dbReference type="Pfam" id="PF07833">
    <property type="entry name" value="Cu_amine_oxidN1"/>
    <property type="match status" value="1"/>
</dbReference>
<gene>
    <name evidence="12" type="primary">lepB</name>
    <name evidence="12" type="ORF">EYB31_04535</name>
</gene>
<feature type="active site" evidence="7">
    <location>
        <position position="311"/>
    </location>
</feature>
<evidence type="ECO:0000256" key="3">
    <source>
        <dbReference type="ARBA" id="ARBA00004401"/>
    </source>
</evidence>
<keyword evidence="8" id="KW-0040">ANK repeat</keyword>
<feature type="repeat" description="ANK" evidence="8">
    <location>
        <begin position="190"/>
        <end position="222"/>
    </location>
</feature>
<dbReference type="InterPro" id="IPR012854">
    <property type="entry name" value="Cu_amine_oxidase-like_N"/>
</dbReference>
<dbReference type="PANTHER" id="PTHR45625:SF4">
    <property type="entry name" value="PEPTIDYLPROLYL ISOMERASE DOMAIN AND WD REPEAT-CONTAINING PROTEIN 1"/>
    <property type="match status" value="1"/>
</dbReference>
<dbReference type="EMBL" id="SIRE01000003">
    <property type="protein sequence ID" value="TBL81354.1"/>
    <property type="molecule type" value="Genomic_DNA"/>
</dbReference>
<dbReference type="Pfam" id="PF10502">
    <property type="entry name" value="Peptidase_S26"/>
    <property type="match status" value="1"/>
</dbReference>
<dbReference type="InterPro" id="IPR036582">
    <property type="entry name" value="Mao_N_sf"/>
</dbReference>
<dbReference type="PANTHER" id="PTHR45625">
    <property type="entry name" value="PEPTIDYL-PROLYL CIS-TRANS ISOMERASE-RELATED"/>
    <property type="match status" value="1"/>
</dbReference>
<dbReference type="PRINTS" id="PR00153">
    <property type="entry name" value="CSAPPISMRASE"/>
</dbReference>
<dbReference type="GO" id="GO:0005886">
    <property type="term" value="C:plasma membrane"/>
    <property type="evidence" value="ECO:0007669"/>
    <property type="project" value="UniProtKB-SubCell"/>
</dbReference>
<evidence type="ECO:0000256" key="7">
    <source>
        <dbReference type="PIRSR" id="PIRSR600223-1"/>
    </source>
</evidence>
<comment type="function">
    <text evidence="2">PPIases accelerate the folding of proteins. It catalyzes the cis-trans isomerization of proline imidic peptide bonds in oligopeptides.</text>
</comment>
<dbReference type="Gene3D" id="1.25.40.20">
    <property type="entry name" value="Ankyrin repeat-containing domain"/>
    <property type="match status" value="1"/>
</dbReference>
<dbReference type="CDD" id="cd06530">
    <property type="entry name" value="S26_SPase_I"/>
    <property type="match status" value="1"/>
</dbReference>
<evidence type="ECO:0000256" key="1">
    <source>
        <dbReference type="ARBA" id="ARBA00000971"/>
    </source>
</evidence>
<dbReference type="InterPro" id="IPR000223">
    <property type="entry name" value="Pept_S26A_signal_pept_1"/>
</dbReference>
<reference evidence="12 13" key="1">
    <citation type="submission" date="2019-02" db="EMBL/GenBank/DDBJ databases">
        <title>Paenibacillus sp. nov., isolated from surface-sterilized tissue of Thalictrum simplex L.</title>
        <authorList>
            <person name="Tuo L."/>
        </authorList>
    </citation>
    <scope>NUCLEOTIDE SEQUENCE [LARGE SCALE GENOMIC DNA]</scope>
    <source>
        <strain evidence="12 13">N2SHLJ1</strain>
    </source>
</reference>
<feature type="domain" description="PPIase cyclophilin-type" evidence="11">
    <location>
        <begin position="478"/>
        <end position="630"/>
    </location>
</feature>
<dbReference type="SUPFAM" id="SSF51306">
    <property type="entry name" value="LexA/Signal peptidase"/>
    <property type="match status" value="1"/>
</dbReference>
<evidence type="ECO:0000259" key="11">
    <source>
        <dbReference type="PROSITE" id="PS50072"/>
    </source>
</evidence>
<dbReference type="Proteomes" id="UP000293142">
    <property type="component" value="Unassembled WGS sequence"/>
</dbReference>
<evidence type="ECO:0000313" key="12">
    <source>
        <dbReference type="EMBL" id="TBL81354.1"/>
    </source>
</evidence>
<dbReference type="PROSITE" id="PS50088">
    <property type="entry name" value="ANK_REPEAT"/>
    <property type="match status" value="1"/>
</dbReference>
<dbReference type="InterPro" id="IPR002130">
    <property type="entry name" value="Cyclophilin-type_PPIase_dom"/>
</dbReference>
<organism evidence="12 13">
    <name type="scientific">Paenibacillus thalictri</name>
    <dbReference type="NCBI Taxonomy" id="2527873"/>
    <lineage>
        <taxon>Bacteria</taxon>
        <taxon>Bacillati</taxon>
        <taxon>Bacillota</taxon>
        <taxon>Bacilli</taxon>
        <taxon>Bacillales</taxon>
        <taxon>Paenibacillaceae</taxon>
        <taxon>Paenibacillus</taxon>
    </lineage>
</organism>
<evidence type="ECO:0000256" key="5">
    <source>
        <dbReference type="ARBA" id="ARBA00023110"/>
    </source>
</evidence>
<comment type="catalytic activity">
    <reaction evidence="9">
        <text>Cleavage of hydrophobic, N-terminal signal or leader sequences from secreted and periplasmic proteins.</text>
        <dbReference type="EC" id="3.4.21.89"/>
    </reaction>
</comment>
<dbReference type="Gene3D" id="3.30.457.10">
    <property type="entry name" value="Copper amine oxidase-like, N-terminal domain"/>
    <property type="match status" value="1"/>
</dbReference>
<dbReference type="InterPro" id="IPR044666">
    <property type="entry name" value="Cyclophilin_A-like"/>
</dbReference>
<dbReference type="SUPFAM" id="SSF48403">
    <property type="entry name" value="Ankyrin repeat"/>
    <property type="match status" value="1"/>
</dbReference>
<dbReference type="GO" id="GO:0006465">
    <property type="term" value="P:signal peptide processing"/>
    <property type="evidence" value="ECO:0007669"/>
    <property type="project" value="InterPro"/>
</dbReference>
<keyword evidence="5" id="KW-0697">Rotamase</keyword>
<dbReference type="GO" id="GO:0006457">
    <property type="term" value="P:protein folding"/>
    <property type="evidence" value="ECO:0007669"/>
    <property type="project" value="InterPro"/>
</dbReference>
<dbReference type="InterPro" id="IPR020892">
    <property type="entry name" value="Cyclophilin-type_PPIase_CS"/>
</dbReference>
<keyword evidence="4 9" id="KW-0378">Hydrolase</keyword>
<dbReference type="InterPro" id="IPR002110">
    <property type="entry name" value="Ankyrin_rpt"/>
</dbReference>
<dbReference type="PROSITE" id="PS00170">
    <property type="entry name" value="CSA_PPIASE_1"/>
    <property type="match status" value="1"/>
</dbReference>
<comment type="subcellular location">
    <subcellularLocation>
        <location evidence="3">Cell membrane</location>
        <topology evidence="3">Single-pass type II membrane protein</topology>
    </subcellularLocation>
    <subcellularLocation>
        <location evidence="9">Membrane</location>
        <topology evidence="9">Single-pass type II membrane protein</topology>
    </subcellularLocation>
</comment>